<dbReference type="Proteomes" id="UP001162030">
    <property type="component" value="Chromosome"/>
</dbReference>
<proteinExistence type="predicted"/>
<protein>
    <submittedName>
        <fullName evidence="1">Uncharacterized protein</fullName>
    </submittedName>
</protein>
<dbReference type="EMBL" id="OX458333">
    <property type="protein sequence ID" value="CAI8723416.1"/>
    <property type="molecule type" value="Genomic_DNA"/>
</dbReference>
<reference evidence="1 2" key="1">
    <citation type="submission" date="2023-03" db="EMBL/GenBank/DDBJ databases">
        <authorList>
            <person name="Pearce D."/>
        </authorList>
    </citation>
    <scope>NUCLEOTIDE SEQUENCE [LARGE SCALE GENOMIC DNA]</scope>
    <source>
        <strain evidence="1">Msz</strain>
    </source>
</reference>
<evidence type="ECO:0000313" key="1">
    <source>
        <dbReference type="EMBL" id="CAI8723416.1"/>
    </source>
</evidence>
<evidence type="ECO:0000313" key="2">
    <source>
        <dbReference type="Proteomes" id="UP001162030"/>
    </source>
</evidence>
<name>A0ABM9HW08_9GAMM</name>
<sequence>MLHGQKWRVLLQPVMIKELPQVAGNNLNVEDIFLKATC</sequence>
<gene>
    <name evidence="1" type="ORF">MSZNOR_0138</name>
</gene>
<keyword evidence="2" id="KW-1185">Reference proteome</keyword>
<organism evidence="1 2">
    <name type="scientific">Methylocaldum szegediense</name>
    <dbReference type="NCBI Taxonomy" id="73780"/>
    <lineage>
        <taxon>Bacteria</taxon>
        <taxon>Pseudomonadati</taxon>
        <taxon>Pseudomonadota</taxon>
        <taxon>Gammaproteobacteria</taxon>
        <taxon>Methylococcales</taxon>
        <taxon>Methylococcaceae</taxon>
        <taxon>Methylocaldum</taxon>
    </lineage>
</organism>
<accession>A0ABM9HW08</accession>